<dbReference type="Pfam" id="PF20168">
    <property type="entry name" value="PDS5"/>
    <property type="match status" value="1"/>
</dbReference>
<evidence type="ECO:0000256" key="4">
    <source>
        <dbReference type="ARBA" id="ARBA00022763"/>
    </source>
</evidence>
<evidence type="ECO:0000256" key="2">
    <source>
        <dbReference type="ARBA" id="ARBA00006254"/>
    </source>
</evidence>
<dbReference type="CDD" id="cd20404">
    <property type="entry name" value="Tudor_Agenet_AtEML-like"/>
    <property type="match status" value="1"/>
</dbReference>
<keyword evidence="4" id="KW-0227">DNA damage</keyword>
<dbReference type="Gene3D" id="2.30.30.140">
    <property type="match status" value="1"/>
</dbReference>
<reference evidence="11 12" key="1">
    <citation type="submission" date="2024-02" db="EMBL/GenBank/DDBJ databases">
        <authorList>
            <person name="Vignale AGUSTIN F."/>
            <person name="Sosa J E."/>
            <person name="Modenutti C."/>
        </authorList>
    </citation>
    <scope>NUCLEOTIDE SEQUENCE [LARGE SCALE GENOMIC DNA]</scope>
</reference>
<feature type="region of interest" description="Disordered" evidence="10">
    <location>
        <begin position="582"/>
        <end position="608"/>
    </location>
</feature>
<evidence type="ECO:0000256" key="6">
    <source>
        <dbReference type="ARBA" id="ARBA00023204"/>
    </source>
</evidence>
<evidence type="ECO:0000313" key="12">
    <source>
        <dbReference type="Proteomes" id="UP001642360"/>
    </source>
</evidence>
<dbReference type="FunFam" id="2.30.30.140:FF:000033">
    <property type="entry name" value="Binding protein"/>
    <property type="match status" value="1"/>
</dbReference>
<feature type="region of interest" description="Disordered" evidence="10">
    <location>
        <begin position="1"/>
        <end position="23"/>
    </location>
</feature>
<dbReference type="GO" id="GO:0005634">
    <property type="term" value="C:nucleus"/>
    <property type="evidence" value="ECO:0007669"/>
    <property type="project" value="UniProtKB-SubCell"/>
</dbReference>
<feature type="region of interest" description="Disordered" evidence="10">
    <location>
        <begin position="386"/>
        <end position="454"/>
    </location>
</feature>
<dbReference type="PANTHER" id="PTHR12663:SF69">
    <property type="entry name" value="SISTER CHROMATID COHESION PROTEIN PDS5 HOMOLOG E"/>
    <property type="match status" value="1"/>
</dbReference>
<evidence type="ECO:0000256" key="10">
    <source>
        <dbReference type="SAM" id="MobiDB-lite"/>
    </source>
</evidence>
<protein>
    <submittedName>
        <fullName evidence="11">Uncharacterized protein</fullName>
    </submittedName>
</protein>
<sequence>MASTSSSQKEQEDELKEAGNSLLRPPSSVDELLNLLDKVESLLSMVWQAPSKSMLDALLPSMNALIADQLLRHSDIDVKVSVVSCITEITRITAPQEPYNDEKMKEIFQLTVMAFEKLSYVPGRCHSKALQILETFAKVRSCLSMLDLECDALVVEMFQQFLRIIRSNHPHAVFTDMETIMTMVIEESEEVSFDLLHPLLSSVKKENQNVSPLSWKLGERVLENCAAKLKLYLPDAVKSMSLDVNEYAQIVASICQDAPGREHMADKEVPPNADSLPEICPSNSAMGDGPSETRNNDAMDDDIASKTLERCHQTKQHKRTDARKDFQPETFDATKAVQPETEAAVPKKRGRKPNSLIKPEEGYNHSWISGGNRSLEVSCHTNHLEKKVGSSAKSPVSKELALPSDPEKETKTCVIPPKTSLGESMSASLSQNHSTPDGSHRRRGRPKKKENMVSQDVGLDMPSVPVQDLVRTRGKGKASWSADVGLGKESGNTRDLIAKPRNGSRKNERAAKTNMKTTLSLNDAVVKREEGFLTDPEGKKESSIHYHKKQRKGKTASEKHVKEESGDKKMVFQSATKFLDRDENQLGETSKTKYKRKQSPRKEEDSKMSHLIKDYDEELVGCRIKVWWPLDRKFYDGVISSFDPVKKKHQVLYADGEEEILNLSRERWKLVEEMSEDRGGDLRDSTRQEQETELPRPAALSVMNPSSSELSAH</sequence>
<accession>A0ABC8V0F3</accession>
<gene>
    <name evidence="11" type="ORF">ILEXP_LOCUS57330</name>
</gene>
<dbReference type="GO" id="GO:0006281">
    <property type="term" value="P:DNA repair"/>
    <property type="evidence" value="ECO:0007669"/>
    <property type="project" value="UniProtKB-KW"/>
</dbReference>
<dbReference type="SUPFAM" id="SSF63748">
    <property type="entry name" value="Tudor/PWWP/MBT"/>
    <property type="match status" value="1"/>
</dbReference>
<evidence type="ECO:0000256" key="3">
    <source>
        <dbReference type="ARBA" id="ARBA00022737"/>
    </source>
</evidence>
<keyword evidence="5" id="KW-0498">Mitosis</keyword>
<feature type="region of interest" description="Disordered" evidence="10">
    <location>
        <begin position="308"/>
        <end position="366"/>
    </location>
</feature>
<proteinExistence type="inferred from homology"/>
<dbReference type="EMBL" id="CAUOFW020009724">
    <property type="protein sequence ID" value="CAK9186825.1"/>
    <property type="molecule type" value="Genomic_DNA"/>
</dbReference>
<comment type="subcellular location">
    <subcellularLocation>
        <location evidence="1">Nucleus</location>
    </subcellularLocation>
</comment>
<keyword evidence="3" id="KW-0677">Repeat</keyword>
<feature type="compositionally biased region" description="Polar residues" evidence="10">
    <location>
        <begin position="421"/>
        <end position="437"/>
    </location>
</feature>
<evidence type="ECO:0000313" key="11">
    <source>
        <dbReference type="EMBL" id="CAK9186825.1"/>
    </source>
</evidence>
<feature type="region of interest" description="Disordered" evidence="10">
    <location>
        <begin position="480"/>
        <end position="511"/>
    </location>
</feature>
<keyword evidence="5" id="KW-0132">Cell division</keyword>
<comment type="similarity">
    <text evidence="2">Belongs to the PDS5 family.</text>
</comment>
<comment type="function">
    <text evidence="9">Cohesin cofactor dispensable during the meiotic division but playing an important role in DNA repair by homologous recombination (HR) probably by helping SMC5/SMC6 complex. Regulator of sister chromatid cohesion in mitosis which may stabilize cohesin complex association with chromatin. May couple sister chromatid cohesion during mitosis to DNA replication. Cohesion ensures that chromosome partitioning is accurate in both meiotic and mitotic cells and plays an important role in DNA repair.</text>
</comment>
<keyword evidence="12" id="KW-1185">Reference proteome</keyword>
<feature type="compositionally biased region" description="Basic and acidic residues" evidence="10">
    <location>
        <begin position="532"/>
        <end position="544"/>
    </location>
</feature>
<feature type="region of interest" description="Disordered" evidence="10">
    <location>
        <begin position="532"/>
        <end position="567"/>
    </location>
</feature>
<feature type="compositionally biased region" description="Basic and acidic residues" evidence="10">
    <location>
        <begin position="674"/>
        <end position="694"/>
    </location>
</feature>
<organism evidence="11 12">
    <name type="scientific">Ilex paraguariensis</name>
    <name type="common">yerba mate</name>
    <dbReference type="NCBI Taxonomy" id="185542"/>
    <lineage>
        <taxon>Eukaryota</taxon>
        <taxon>Viridiplantae</taxon>
        <taxon>Streptophyta</taxon>
        <taxon>Embryophyta</taxon>
        <taxon>Tracheophyta</taxon>
        <taxon>Spermatophyta</taxon>
        <taxon>Magnoliopsida</taxon>
        <taxon>eudicotyledons</taxon>
        <taxon>Gunneridae</taxon>
        <taxon>Pentapetalae</taxon>
        <taxon>asterids</taxon>
        <taxon>campanulids</taxon>
        <taxon>Aquifoliales</taxon>
        <taxon>Aquifoliaceae</taxon>
        <taxon>Ilex</taxon>
    </lineage>
</organism>
<name>A0ABC8V0F3_9AQUA</name>
<feature type="region of interest" description="Disordered" evidence="10">
    <location>
        <begin position="674"/>
        <end position="713"/>
    </location>
</feature>
<evidence type="ECO:0000256" key="8">
    <source>
        <dbReference type="ARBA" id="ARBA00023306"/>
    </source>
</evidence>
<dbReference type="GO" id="GO:0035825">
    <property type="term" value="P:homologous recombination"/>
    <property type="evidence" value="ECO:0007669"/>
    <property type="project" value="UniProtKB-ARBA"/>
</dbReference>
<evidence type="ECO:0000256" key="7">
    <source>
        <dbReference type="ARBA" id="ARBA00023242"/>
    </source>
</evidence>
<dbReference type="GO" id="GO:0009556">
    <property type="term" value="P:microsporogenesis"/>
    <property type="evidence" value="ECO:0007669"/>
    <property type="project" value="UniProtKB-ARBA"/>
</dbReference>
<keyword evidence="6" id="KW-0234">DNA repair</keyword>
<dbReference type="Proteomes" id="UP001642360">
    <property type="component" value="Unassembled WGS sequence"/>
</dbReference>
<keyword evidence="8" id="KW-0131">Cell cycle</keyword>
<evidence type="ECO:0000256" key="5">
    <source>
        <dbReference type="ARBA" id="ARBA00022776"/>
    </source>
</evidence>
<evidence type="ECO:0000256" key="9">
    <source>
        <dbReference type="ARBA" id="ARBA00058864"/>
    </source>
</evidence>
<dbReference type="AlphaFoldDB" id="A0ABC8V0F3"/>
<feature type="compositionally biased region" description="Basic and acidic residues" evidence="10">
    <location>
        <begin position="555"/>
        <end position="567"/>
    </location>
</feature>
<evidence type="ECO:0000256" key="1">
    <source>
        <dbReference type="ARBA" id="ARBA00004123"/>
    </source>
</evidence>
<comment type="caution">
    <text evidence="11">The sequence shown here is derived from an EMBL/GenBank/DDBJ whole genome shotgun (WGS) entry which is preliminary data.</text>
</comment>
<dbReference type="GO" id="GO:0007064">
    <property type="term" value="P:mitotic sister chromatid cohesion"/>
    <property type="evidence" value="ECO:0007669"/>
    <property type="project" value="UniProtKB-ARBA"/>
</dbReference>
<keyword evidence="7" id="KW-0539">Nucleus</keyword>
<dbReference type="InterPro" id="IPR039776">
    <property type="entry name" value="Pds5"/>
</dbReference>
<feature type="compositionally biased region" description="Basic residues" evidence="10">
    <location>
        <begin position="545"/>
        <end position="554"/>
    </location>
</feature>
<dbReference type="PANTHER" id="PTHR12663">
    <property type="entry name" value="ANDROGEN INDUCED INHIBITOR OF PROLIFERATION AS3 / PDS5-RELATED"/>
    <property type="match status" value="1"/>
</dbReference>
<feature type="compositionally biased region" description="Polar residues" evidence="10">
    <location>
        <begin position="703"/>
        <end position="713"/>
    </location>
</feature>